<dbReference type="KEGG" id="bww:bwei_0717"/>
<reference evidence="1 2" key="1">
    <citation type="submission" date="2017-04" db="EMBL/GenBank/DDBJ databases">
        <title>The Characteristic of a Fine Plant Growth-Promoting Rhizobacteria Bacillus mycoides Gnyt1 and its Whole Genome Sequencing Analysis.</title>
        <authorList>
            <person name="Li J.H."/>
            <person name="Yao T."/>
        </authorList>
    </citation>
    <scope>NUCLEOTIDE SEQUENCE [LARGE SCALE GENOMIC DNA]</scope>
    <source>
        <strain evidence="1 2">Gnyt1</strain>
    </source>
</reference>
<dbReference type="AlphaFoldDB" id="A0A0A0WGT0"/>
<protein>
    <submittedName>
        <fullName evidence="1">ABC transporter substrate-binding protein</fullName>
    </submittedName>
</protein>
<sequence>MQQLILKEFFLQKKMFPFYFLIPILSVFRNSVEPMGIAIGLFITCSTIIYISFYYDEKSKIEKVLVSLPIMRKEIVIAKYISSTLFIIVGLSITSIVVILGNILLNRDIVIPGYAIFSAIVATLIYCVVTIPTNYIGGYKAITVLNVIMIFPLMGMIGLMCNIFGDEIIMLKVLHSQEATLAMSVLGIGVLVSIVISMFLSMKMFQEAEL</sequence>
<dbReference type="PANTHER" id="PTHR41309">
    <property type="entry name" value="MEMBRANE PROTEIN-RELATED"/>
    <property type="match status" value="1"/>
</dbReference>
<gene>
    <name evidence="1" type="ORF">B7492_22365</name>
</gene>
<evidence type="ECO:0000313" key="1">
    <source>
        <dbReference type="EMBL" id="ARJ23775.1"/>
    </source>
</evidence>
<accession>A0A0A0WGT0</accession>
<dbReference type="InterPro" id="IPR025699">
    <property type="entry name" value="ABC2_memb-like"/>
</dbReference>
<accession>A0A1W6ADB4</accession>
<dbReference type="EMBL" id="CP020743">
    <property type="protein sequence ID" value="ARJ23775.1"/>
    <property type="molecule type" value="Genomic_DNA"/>
</dbReference>
<evidence type="ECO:0000313" key="2">
    <source>
        <dbReference type="Proteomes" id="UP000192932"/>
    </source>
</evidence>
<dbReference type="Pfam" id="PF13346">
    <property type="entry name" value="ABC2_membrane_5"/>
    <property type="match status" value="1"/>
</dbReference>
<organism evidence="1 2">
    <name type="scientific">Bacillus mycoides</name>
    <dbReference type="NCBI Taxonomy" id="1405"/>
    <lineage>
        <taxon>Bacteria</taxon>
        <taxon>Bacillati</taxon>
        <taxon>Bacillota</taxon>
        <taxon>Bacilli</taxon>
        <taxon>Bacillales</taxon>
        <taxon>Bacillaceae</taxon>
        <taxon>Bacillus</taxon>
        <taxon>Bacillus cereus group</taxon>
    </lineage>
</organism>
<dbReference type="RefSeq" id="WP_002034007.1">
    <property type="nucleotide sequence ID" value="NZ_CP009746.1"/>
</dbReference>
<proteinExistence type="predicted"/>
<dbReference type="Proteomes" id="UP000192932">
    <property type="component" value="Chromosome"/>
</dbReference>
<name>A0A0A0WGT0_BACMY</name>
<dbReference type="PANTHER" id="PTHR41309:SF2">
    <property type="entry name" value="MEMBRANE PROTEIN"/>
    <property type="match status" value="1"/>
</dbReference>